<dbReference type="GO" id="GO:0008270">
    <property type="term" value="F:zinc ion binding"/>
    <property type="evidence" value="ECO:0007669"/>
    <property type="project" value="InterPro"/>
</dbReference>
<dbReference type="SMR" id="A0A0A0KFY0"/>
<evidence type="ECO:0000313" key="4">
    <source>
        <dbReference type="EMBL" id="KGN46651.1"/>
    </source>
</evidence>
<reference evidence="4 5" key="3">
    <citation type="journal article" date="2010" name="BMC Genomics">
        <title>Transcriptome sequencing and comparative analysis of cucumber flowers with different sex types.</title>
        <authorList>
            <person name="Guo S."/>
            <person name="Zheng Y."/>
            <person name="Joung J.G."/>
            <person name="Liu S."/>
            <person name="Zhang Z."/>
            <person name="Crasta O.R."/>
            <person name="Sobral B.W."/>
            <person name="Xu Y."/>
            <person name="Huang S."/>
            <person name="Fei Z."/>
        </authorList>
    </citation>
    <scope>NUCLEOTIDE SEQUENCE [LARGE SCALE GENOMIC DNA]</scope>
    <source>
        <strain evidence="5">cv. 9930</strain>
    </source>
</reference>
<accession>A0A0A0KFY0</accession>
<evidence type="ECO:0000256" key="1">
    <source>
        <dbReference type="ARBA" id="ARBA00005802"/>
    </source>
</evidence>
<reference evidence="4 5" key="4">
    <citation type="journal article" date="2011" name="BMC Genomics">
        <title>RNA-Seq improves annotation of protein-coding genes in the cucumber genome.</title>
        <authorList>
            <person name="Li Z."/>
            <person name="Zhang Z."/>
            <person name="Yan P."/>
            <person name="Huang S."/>
            <person name="Fei Z."/>
            <person name="Lin K."/>
        </authorList>
    </citation>
    <scope>NUCLEOTIDE SEQUENCE [LARGE SCALE GENOMIC DNA]</scope>
    <source>
        <strain evidence="5">cv. 9930</strain>
    </source>
</reference>
<evidence type="ECO:0000256" key="2">
    <source>
        <dbReference type="ARBA" id="ARBA00022723"/>
    </source>
</evidence>
<keyword evidence="3" id="KW-0480">Metal-thiolate cluster</keyword>
<dbReference type="KEGG" id="csv:105435990"/>
<dbReference type="EMBL" id="CM002927">
    <property type="protein sequence ID" value="KGN46651.1"/>
    <property type="molecule type" value="Genomic_DNA"/>
</dbReference>
<dbReference type="Gramene" id="KGN46651">
    <property type="protein sequence ID" value="KGN46651"/>
    <property type="gene ID" value="Csa_6G118310"/>
</dbReference>
<gene>
    <name evidence="4" type="ORF">Csa_6G118310</name>
</gene>
<reference evidence="4 5" key="2">
    <citation type="journal article" date="2009" name="PLoS ONE">
        <title>An integrated genetic and cytogenetic map of the cucumber genome.</title>
        <authorList>
            <person name="Ren Y."/>
            <person name="Zhang Z."/>
            <person name="Liu J."/>
            <person name="Staub J.E."/>
            <person name="Han Y."/>
            <person name="Cheng Z."/>
            <person name="Li X."/>
            <person name="Lu J."/>
            <person name="Miao H."/>
            <person name="Kang H."/>
            <person name="Xie B."/>
            <person name="Gu X."/>
            <person name="Wang X."/>
            <person name="Du Y."/>
            <person name="Jin W."/>
            <person name="Huang S."/>
        </authorList>
    </citation>
    <scope>NUCLEOTIDE SEQUENCE [LARGE SCALE GENOMIC DNA]</scope>
    <source>
        <strain evidence="5">cv. 9930</strain>
    </source>
</reference>
<dbReference type="PANTHER" id="PTHR48198">
    <property type="entry name" value="EC PROTEIN HOMOLOG"/>
    <property type="match status" value="1"/>
</dbReference>
<evidence type="ECO:0000313" key="5">
    <source>
        <dbReference type="Proteomes" id="UP000029981"/>
    </source>
</evidence>
<evidence type="ECO:0000256" key="3">
    <source>
        <dbReference type="ARBA" id="ARBA00022851"/>
    </source>
</evidence>
<dbReference type="STRING" id="3659.A0A0A0KFY0"/>
<keyword evidence="5" id="KW-1185">Reference proteome</keyword>
<sequence>MAEPGGRSGRGGVGACNQSCGCAVPCPGGNACRCSTAAAAGGETAYNWRCPCGEHCDCNPCTCPRTEVGVGKGNCRCGADCRCEVCRCES</sequence>
<dbReference type="AlphaFoldDB" id="A0A0A0KFY0"/>
<name>A0A0A0KFY0_CUCSA</name>
<dbReference type="PRINTS" id="PR00877">
    <property type="entry name" value="MTPLANTPEC"/>
</dbReference>
<reference evidence="4 5" key="1">
    <citation type="journal article" date="2009" name="Nat. Genet.">
        <title>The genome of the cucumber, Cucumis sativus L.</title>
        <authorList>
            <person name="Huang S."/>
            <person name="Li R."/>
            <person name="Zhang Z."/>
            <person name="Li L."/>
            <person name="Gu X."/>
            <person name="Fan W."/>
            <person name="Lucas W.J."/>
            <person name="Wang X."/>
            <person name="Xie B."/>
            <person name="Ni P."/>
            <person name="Ren Y."/>
            <person name="Zhu H."/>
            <person name="Li J."/>
            <person name="Lin K."/>
            <person name="Jin W."/>
            <person name="Fei Z."/>
            <person name="Li G."/>
            <person name="Staub J."/>
            <person name="Kilian A."/>
            <person name="van der Vossen E.A."/>
            <person name="Wu Y."/>
            <person name="Guo J."/>
            <person name="He J."/>
            <person name="Jia Z."/>
            <person name="Ren Y."/>
            <person name="Tian G."/>
            <person name="Lu Y."/>
            <person name="Ruan J."/>
            <person name="Qian W."/>
            <person name="Wang M."/>
            <person name="Huang Q."/>
            <person name="Li B."/>
            <person name="Xuan Z."/>
            <person name="Cao J."/>
            <person name="Asan"/>
            <person name="Wu Z."/>
            <person name="Zhang J."/>
            <person name="Cai Q."/>
            <person name="Bai Y."/>
            <person name="Zhao B."/>
            <person name="Han Y."/>
            <person name="Li Y."/>
            <person name="Li X."/>
            <person name="Wang S."/>
            <person name="Shi Q."/>
            <person name="Liu S."/>
            <person name="Cho W.K."/>
            <person name="Kim J.Y."/>
            <person name="Xu Y."/>
            <person name="Heller-Uszynska K."/>
            <person name="Miao H."/>
            <person name="Cheng Z."/>
            <person name="Zhang S."/>
            <person name="Wu J."/>
            <person name="Yang Y."/>
            <person name="Kang H."/>
            <person name="Li M."/>
            <person name="Liang H."/>
            <person name="Ren X."/>
            <person name="Shi Z."/>
            <person name="Wen M."/>
            <person name="Jian M."/>
            <person name="Yang H."/>
            <person name="Zhang G."/>
            <person name="Yang Z."/>
            <person name="Chen R."/>
            <person name="Liu S."/>
            <person name="Li J."/>
            <person name="Ma L."/>
            <person name="Liu H."/>
            <person name="Zhou Y."/>
            <person name="Zhao J."/>
            <person name="Fang X."/>
            <person name="Li G."/>
            <person name="Fang L."/>
            <person name="Li Y."/>
            <person name="Liu D."/>
            <person name="Zheng H."/>
            <person name="Zhang Y."/>
            <person name="Qin N."/>
            <person name="Li Z."/>
            <person name="Yang G."/>
            <person name="Yang S."/>
            <person name="Bolund L."/>
            <person name="Kristiansen K."/>
            <person name="Zheng H."/>
            <person name="Li S."/>
            <person name="Zhang X."/>
            <person name="Yang H."/>
            <person name="Wang J."/>
            <person name="Sun R."/>
            <person name="Zhang B."/>
            <person name="Jiang S."/>
            <person name="Wang J."/>
            <person name="Du Y."/>
            <person name="Li S."/>
        </authorList>
    </citation>
    <scope>NUCLEOTIDE SEQUENCE [LARGE SCALE GENOMIC DNA]</scope>
    <source>
        <strain evidence="5">cv. 9930</strain>
    </source>
</reference>
<keyword evidence="2" id="KW-0479">Metal-binding</keyword>
<proteinExistence type="inferred from homology"/>
<dbReference type="Proteomes" id="UP000029981">
    <property type="component" value="Chromosome 6"/>
</dbReference>
<dbReference type="InterPro" id="IPR000316">
    <property type="entry name" value="Metallthion_15"/>
</dbReference>
<protein>
    <submittedName>
        <fullName evidence="4">Uncharacterized protein</fullName>
    </submittedName>
</protein>
<organism evidence="4 5">
    <name type="scientific">Cucumis sativus</name>
    <name type="common">Cucumber</name>
    <dbReference type="NCBI Taxonomy" id="3659"/>
    <lineage>
        <taxon>Eukaryota</taxon>
        <taxon>Viridiplantae</taxon>
        <taxon>Streptophyta</taxon>
        <taxon>Embryophyta</taxon>
        <taxon>Tracheophyta</taxon>
        <taxon>Spermatophyta</taxon>
        <taxon>Magnoliopsida</taxon>
        <taxon>eudicotyledons</taxon>
        <taxon>Gunneridae</taxon>
        <taxon>Pentapetalae</taxon>
        <taxon>rosids</taxon>
        <taxon>fabids</taxon>
        <taxon>Cucurbitales</taxon>
        <taxon>Cucurbitaceae</taxon>
        <taxon>Benincaseae</taxon>
        <taxon>Cucumis</taxon>
    </lineage>
</organism>
<dbReference type="Pfam" id="PF02068">
    <property type="entry name" value="Metallothio_PEC"/>
    <property type="match status" value="1"/>
</dbReference>
<comment type="similarity">
    <text evidence="1">Belongs to the metallothionein superfamily. Type 15 family.</text>
</comment>
<dbReference type="PANTHER" id="PTHR48198:SF1">
    <property type="entry name" value="METALLOTHIONEIN-LIKE PROTEIN 4A-RELATED"/>
    <property type="match status" value="1"/>
</dbReference>
<dbReference type="OrthoDB" id="1929463at2759"/>
<dbReference type="OMA" id="TCATCAN"/>